<accession>A0A8S5PDP1</accession>
<name>A0A8S5PDP1_9CAUD</name>
<reference evidence="1" key="1">
    <citation type="journal article" date="2021" name="Proc. Natl. Acad. Sci. U.S.A.">
        <title>A Catalog of Tens of Thousands of Viruses from Human Metagenomes Reveals Hidden Associations with Chronic Diseases.</title>
        <authorList>
            <person name="Tisza M.J."/>
            <person name="Buck C.B."/>
        </authorList>
    </citation>
    <scope>NUCLEOTIDE SEQUENCE</scope>
    <source>
        <strain evidence="1">Ct0UO21</strain>
    </source>
</reference>
<proteinExistence type="predicted"/>
<organism evidence="1">
    <name type="scientific">Siphoviridae sp. ct0UO21</name>
    <dbReference type="NCBI Taxonomy" id="2825293"/>
    <lineage>
        <taxon>Viruses</taxon>
        <taxon>Duplodnaviria</taxon>
        <taxon>Heunggongvirae</taxon>
        <taxon>Uroviricota</taxon>
        <taxon>Caudoviricetes</taxon>
    </lineage>
</organism>
<dbReference type="EMBL" id="BK015390">
    <property type="protein sequence ID" value="DAE04571.1"/>
    <property type="molecule type" value="Genomic_DNA"/>
</dbReference>
<sequence>MDTTRIINLTKQQGKTLVYICKLIGRAGNYLNEVKNKGLTMPEEYLQTIAADLGTTPEYLRGETDIVTPPRETDGQTADVTVDDMIVFHRDGKTTKLKMSSDRIAAIEKIAQVLADGGNTDDL</sequence>
<protein>
    <submittedName>
        <fullName evidence="1">Helix-turn-helix domain protein</fullName>
    </submittedName>
</protein>
<evidence type="ECO:0000313" key="1">
    <source>
        <dbReference type="EMBL" id="DAE04571.1"/>
    </source>
</evidence>